<reference evidence="1 2" key="1">
    <citation type="journal article" date="2019" name="Nat. Med.">
        <title>A library of human gut bacterial isolates paired with longitudinal multiomics data enables mechanistic microbiome research.</title>
        <authorList>
            <person name="Poyet M."/>
            <person name="Groussin M."/>
            <person name="Gibbons S.M."/>
            <person name="Avila-Pacheco J."/>
            <person name="Jiang X."/>
            <person name="Kearney S.M."/>
            <person name="Perrotta A.R."/>
            <person name="Berdy B."/>
            <person name="Zhao S."/>
            <person name="Lieberman T.D."/>
            <person name="Swanson P.K."/>
            <person name="Smith M."/>
            <person name="Roesemann S."/>
            <person name="Alexander J.E."/>
            <person name="Rich S.A."/>
            <person name="Livny J."/>
            <person name="Vlamakis H."/>
            <person name="Clish C."/>
            <person name="Bullock K."/>
            <person name="Deik A."/>
            <person name="Scott J."/>
            <person name="Pierce K.A."/>
            <person name="Xavier R.J."/>
            <person name="Alm E.J."/>
        </authorList>
    </citation>
    <scope>NUCLEOTIDE SEQUENCE [LARGE SCALE GENOMIC DNA]</scope>
    <source>
        <strain evidence="1 2">BIOML-A5</strain>
    </source>
</reference>
<proteinExistence type="predicted"/>
<sequence length="86" mass="10056">MYDELYQLEEELKKVESCKLEYLPEYGYSSKEEIIQLIKEDISDVKGQIDQNLKLHISKLSSGYTDKILEEERTSLCLAQGLSRYC</sequence>
<name>A0A6I0HLJ3_PHOVU</name>
<organism evidence="1 2">
    <name type="scientific">Phocaeicola vulgatus</name>
    <name type="common">Bacteroides vulgatus</name>
    <dbReference type="NCBI Taxonomy" id="821"/>
    <lineage>
        <taxon>Bacteria</taxon>
        <taxon>Pseudomonadati</taxon>
        <taxon>Bacteroidota</taxon>
        <taxon>Bacteroidia</taxon>
        <taxon>Bacteroidales</taxon>
        <taxon>Bacteroidaceae</taxon>
        <taxon>Phocaeicola</taxon>
    </lineage>
</organism>
<comment type="caution">
    <text evidence="1">The sequence shown here is derived from an EMBL/GenBank/DDBJ whole genome shotgun (WGS) entry which is preliminary data.</text>
</comment>
<gene>
    <name evidence="1" type="ORF">GAS29_01205</name>
</gene>
<dbReference type="EMBL" id="WCWW01000002">
    <property type="protein sequence ID" value="KAB3860240.1"/>
    <property type="molecule type" value="Genomic_DNA"/>
</dbReference>
<dbReference type="Proteomes" id="UP000441522">
    <property type="component" value="Unassembled WGS sequence"/>
</dbReference>
<protein>
    <submittedName>
        <fullName evidence="1">Uncharacterized protein</fullName>
    </submittedName>
</protein>
<accession>A0A6I0HLJ3</accession>
<evidence type="ECO:0000313" key="1">
    <source>
        <dbReference type="EMBL" id="KAB3860240.1"/>
    </source>
</evidence>
<evidence type="ECO:0000313" key="2">
    <source>
        <dbReference type="Proteomes" id="UP000441522"/>
    </source>
</evidence>
<dbReference type="AlphaFoldDB" id="A0A6I0HLJ3"/>
<dbReference type="RefSeq" id="WP_118439924.1">
    <property type="nucleotide sequence ID" value="NZ_JANUKW010000004.1"/>
</dbReference>